<dbReference type="PRINTS" id="PR00735">
    <property type="entry name" value="GLHYDRLASE8"/>
</dbReference>
<dbReference type="RefSeq" id="WP_267311272.1">
    <property type="nucleotide sequence ID" value="NZ_JABXXV010000009.1"/>
</dbReference>
<accession>A0ABX2P7V8</accession>
<name>A0ABX2P7V8_9PROT</name>
<protein>
    <recommendedName>
        <fullName evidence="3">cellulase</fullName>
        <ecNumber evidence="3">3.2.1.4</ecNumber>
    </recommendedName>
</protein>
<comment type="caution">
    <text evidence="9">The sequence shown here is derived from an EMBL/GenBank/DDBJ whole genome shotgun (WGS) entry which is preliminary data.</text>
</comment>
<organism evidence="9 10">
    <name type="scientific">Asaia spathodeae</name>
    <dbReference type="NCBI Taxonomy" id="657016"/>
    <lineage>
        <taxon>Bacteria</taxon>
        <taxon>Pseudomonadati</taxon>
        <taxon>Pseudomonadota</taxon>
        <taxon>Alphaproteobacteria</taxon>
        <taxon>Acetobacterales</taxon>
        <taxon>Acetobacteraceae</taxon>
        <taxon>Asaia</taxon>
    </lineage>
</organism>
<dbReference type="Proteomes" id="UP001516351">
    <property type="component" value="Unassembled WGS sequence"/>
</dbReference>
<reference evidence="9 10" key="1">
    <citation type="submission" date="2020-06" db="EMBL/GenBank/DDBJ databases">
        <title>Synonyms of Asaia species.</title>
        <authorList>
            <person name="Sombolestani A."/>
        </authorList>
    </citation>
    <scope>NUCLEOTIDE SEQUENCE [LARGE SCALE GENOMIC DNA]</scope>
    <source>
        <strain evidence="9 10">LMG 27047</strain>
    </source>
</reference>
<sequence length="349" mass="38726">MLRSQTRRVFCRNSLALSAGIASFGASTVSRAATIDPDWDIYKKQFLLPDGRIVDNGNNNVSHSEGQGYGLFFASTFNDRDAFASILSWTKDNLAHKDGNLHSWRWMPAAPHVTDTNNASDGDLMIAWALRRAAMLWGREDYAEQAQAIVQELGRKCVRKIGSRLVLLPGARGFDRPKGVTVNLSYYNMPALIRAARLDPAGPWNSLIDGGQQLVQSSRFGLWGLPPDWLMIDRKSERLTPASGFPPRFSYDAIRIPLYLKWGNRMPATLSQALYAVSQNYTMSGLPGWIDVKTGERSNYNAPPGFRAVYQFALNGPDALPKLPSVKESGDYYSASLTLQARIAAMEMV</sequence>
<gene>
    <name evidence="9" type="ORF">HW542_14665</name>
</gene>
<dbReference type="SUPFAM" id="SSF48208">
    <property type="entry name" value="Six-hairpin glycosidases"/>
    <property type="match status" value="1"/>
</dbReference>
<keyword evidence="4" id="KW-0378">Hydrolase</keyword>
<keyword evidence="5" id="KW-0136">Cellulose degradation</keyword>
<evidence type="ECO:0000256" key="4">
    <source>
        <dbReference type="ARBA" id="ARBA00022801"/>
    </source>
</evidence>
<evidence type="ECO:0000256" key="1">
    <source>
        <dbReference type="ARBA" id="ARBA00000966"/>
    </source>
</evidence>
<keyword evidence="7" id="KW-0119">Carbohydrate metabolism</keyword>
<feature type="chain" id="PRO_5045539808" description="cellulase" evidence="8">
    <location>
        <begin position="33"/>
        <end position="349"/>
    </location>
</feature>
<comment type="similarity">
    <text evidence="2">Belongs to the glycosyl hydrolase 8 (cellulase D) family.</text>
</comment>
<keyword evidence="7" id="KW-0624">Polysaccharide degradation</keyword>
<evidence type="ECO:0000313" key="9">
    <source>
        <dbReference type="EMBL" id="NVN48039.1"/>
    </source>
</evidence>
<evidence type="ECO:0000256" key="7">
    <source>
        <dbReference type="ARBA" id="ARBA00023326"/>
    </source>
</evidence>
<proteinExistence type="inferred from homology"/>
<evidence type="ECO:0000256" key="3">
    <source>
        <dbReference type="ARBA" id="ARBA00012601"/>
    </source>
</evidence>
<dbReference type="Pfam" id="PF01270">
    <property type="entry name" value="Glyco_hydro_8"/>
    <property type="match status" value="1"/>
</dbReference>
<evidence type="ECO:0000256" key="5">
    <source>
        <dbReference type="ARBA" id="ARBA00023001"/>
    </source>
</evidence>
<dbReference type="InterPro" id="IPR008928">
    <property type="entry name" value="6-hairpin_glycosidase_sf"/>
</dbReference>
<keyword evidence="8" id="KW-0732">Signal</keyword>
<evidence type="ECO:0000256" key="6">
    <source>
        <dbReference type="ARBA" id="ARBA00023295"/>
    </source>
</evidence>
<evidence type="ECO:0000256" key="8">
    <source>
        <dbReference type="SAM" id="SignalP"/>
    </source>
</evidence>
<comment type="catalytic activity">
    <reaction evidence="1">
        <text>Endohydrolysis of (1-&gt;4)-beta-D-glucosidic linkages in cellulose, lichenin and cereal beta-D-glucans.</text>
        <dbReference type="EC" id="3.2.1.4"/>
    </reaction>
</comment>
<dbReference type="InterPro" id="IPR012341">
    <property type="entry name" value="6hp_glycosidase-like_sf"/>
</dbReference>
<dbReference type="Gene3D" id="1.50.10.10">
    <property type="match status" value="1"/>
</dbReference>
<dbReference type="EC" id="3.2.1.4" evidence="3"/>
<dbReference type="InterPro" id="IPR002037">
    <property type="entry name" value="Glyco_hydro_8"/>
</dbReference>
<keyword evidence="10" id="KW-1185">Reference proteome</keyword>
<keyword evidence="6" id="KW-0326">Glycosidase</keyword>
<dbReference type="EMBL" id="JABXXV010000009">
    <property type="protein sequence ID" value="NVN48039.1"/>
    <property type="molecule type" value="Genomic_DNA"/>
</dbReference>
<feature type="signal peptide" evidence="8">
    <location>
        <begin position="1"/>
        <end position="32"/>
    </location>
</feature>
<evidence type="ECO:0000313" key="10">
    <source>
        <dbReference type="Proteomes" id="UP001516351"/>
    </source>
</evidence>
<evidence type="ECO:0000256" key="2">
    <source>
        <dbReference type="ARBA" id="ARBA00009209"/>
    </source>
</evidence>